<keyword evidence="4" id="KW-1003">Cell membrane</keyword>
<dbReference type="SMART" id="SM00220">
    <property type="entry name" value="S_TKc"/>
    <property type="match status" value="1"/>
</dbReference>
<keyword evidence="15" id="KW-0675">Receptor</keyword>
<feature type="domain" description="Protein kinase" evidence="20">
    <location>
        <begin position="261"/>
        <end position="498"/>
    </location>
</feature>
<dbReference type="InterPro" id="IPR017441">
    <property type="entry name" value="Protein_kinase_ATP_BS"/>
</dbReference>
<evidence type="ECO:0000259" key="21">
    <source>
        <dbReference type="PROSITE" id="PS51473"/>
    </source>
</evidence>
<dbReference type="GO" id="GO:0005524">
    <property type="term" value="F:ATP binding"/>
    <property type="evidence" value="ECO:0007669"/>
    <property type="project" value="UniProtKB-UniRule"/>
</dbReference>
<gene>
    <name evidence="23" type="primary">LOC120277220</name>
</gene>
<feature type="binding site" evidence="17">
    <location>
        <position position="289"/>
    </location>
    <ligand>
        <name>ATP</name>
        <dbReference type="ChEBI" id="CHEBI:30616"/>
    </ligand>
</feature>
<protein>
    <submittedName>
        <fullName evidence="23">Cysteine-rich receptor-like protein kinase 10</fullName>
    </submittedName>
</protein>
<evidence type="ECO:0000256" key="13">
    <source>
        <dbReference type="ARBA" id="ARBA00022989"/>
    </source>
</evidence>
<name>A0AB40CP27_DIOCR</name>
<dbReference type="PROSITE" id="PS00107">
    <property type="entry name" value="PROTEIN_KINASE_ATP"/>
    <property type="match status" value="1"/>
</dbReference>
<evidence type="ECO:0000256" key="18">
    <source>
        <dbReference type="RuleBase" id="RU000304"/>
    </source>
</evidence>
<dbReference type="InterPro" id="IPR008271">
    <property type="entry name" value="Ser/Thr_kinase_AS"/>
</dbReference>
<proteinExistence type="inferred from homology"/>
<evidence type="ECO:0000256" key="2">
    <source>
        <dbReference type="ARBA" id="ARBA00008536"/>
    </source>
</evidence>
<feature type="domain" description="Gnk2-homologous" evidence="21">
    <location>
        <begin position="57"/>
        <end position="163"/>
    </location>
</feature>
<organism evidence="22 23">
    <name type="scientific">Dioscorea cayennensis subsp. rotundata</name>
    <name type="common">White Guinea yam</name>
    <name type="synonym">Dioscorea rotundata</name>
    <dbReference type="NCBI Taxonomy" id="55577"/>
    <lineage>
        <taxon>Eukaryota</taxon>
        <taxon>Viridiplantae</taxon>
        <taxon>Streptophyta</taxon>
        <taxon>Embryophyta</taxon>
        <taxon>Tracheophyta</taxon>
        <taxon>Spermatophyta</taxon>
        <taxon>Magnoliopsida</taxon>
        <taxon>Liliopsida</taxon>
        <taxon>Dioscoreales</taxon>
        <taxon>Dioscoreaceae</taxon>
        <taxon>Dioscorea</taxon>
    </lineage>
</organism>
<keyword evidence="9" id="KW-0677">Repeat</keyword>
<comment type="similarity">
    <text evidence="2">In the N-terminal section; belongs to the leguminous lectin family.</text>
</comment>
<evidence type="ECO:0000256" key="7">
    <source>
        <dbReference type="ARBA" id="ARBA00022692"/>
    </source>
</evidence>
<dbReference type="RefSeq" id="XP_039139908.1">
    <property type="nucleotide sequence ID" value="XM_039283974.1"/>
</dbReference>
<accession>A0AB40CP27</accession>
<evidence type="ECO:0000256" key="19">
    <source>
        <dbReference type="SAM" id="Phobius"/>
    </source>
</evidence>
<dbReference type="PROSITE" id="PS00108">
    <property type="entry name" value="PROTEIN_KINASE_ST"/>
    <property type="match status" value="1"/>
</dbReference>
<evidence type="ECO:0000256" key="11">
    <source>
        <dbReference type="ARBA" id="ARBA00022777"/>
    </source>
</evidence>
<sequence length="498" mass="55684">MVLCSGDINKTTCRSCLDGASEDILQLCPNSKAAFVWYDPCFLRYSNQNFVSSTVNSNPPPVMPDDHSVNGPGKFNKLVLELMDMIAKYASYNSSRKYATGEANSTVSNTKIYGQAQCTLDLSGDQCYGCLLDSFRIIPGNQDKQGLRVLGVRCNFRYDVNSFYSGSSMVQLPPVSPLQSDGTNSTTSIPTVTVEREGNKHNYVIVLAVAIPLVVSFMLICTICICYWKKRRCDRPRPRSIRSIDSIQFDLLTLRNAIANFSNENKLGEGGFGAVYKGTLLDGREIAVKRLSSGSAQGIRELKSELLLVAKLQHRNLVQLLGVCLEKQEKMLIYEYLPNRSLDTILFDSSNHEQLDWGRRYKIINGIARGLLYLHEDSQLKVIHRDIKVSNILLDEDMNPKIADFGLARLIGCDQTRETTKQVAGTFGYIAPEYAMRGQYSSKSDIFSFGVLVLEILTGKKNSNFLKTEEANNLLSYTWQRNNLRDTRPISGGSLVKK</sequence>
<dbReference type="InterPro" id="IPR011009">
    <property type="entry name" value="Kinase-like_dom_sf"/>
</dbReference>
<dbReference type="InterPro" id="IPR001245">
    <property type="entry name" value="Ser-Thr/Tyr_kinase_cat_dom"/>
</dbReference>
<dbReference type="Proteomes" id="UP001515500">
    <property type="component" value="Chromosome 15"/>
</dbReference>
<evidence type="ECO:0000313" key="22">
    <source>
        <dbReference type="Proteomes" id="UP001515500"/>
    </source>
</evidence>
<evidence type="ECO:0000256" key="14">
    <source>
        <dbReference type="ARBA" id="ARBA00023136"/>
    </source>
</evidence>
<dbReference type="InterPro" id="IPR038408">
    <property type="entry name" value="GNK2_sf"/>
</dbReference>
<evidence type="ECO:0000256" key="3">
    <source>
        <dbReference type="ARBA" id="ARBA00010217"/>
    </source>
</evidence>
<dbReference type="Pfam" id="PF07714">
    <property type="entry name" value="PK_Tyr_Ser-Thr"/>
    <property type="match status" value="1"/>
</dbReference>
<dbReference type="Gene3D" id="1.10.510.10">
    <property type="entry name" value="Transferase(Phosphotransferase) domain 1"/>
    <property type="match status" value="1"/>
</dbReference>
<reference evidence="23" key="1">
    <citation type="submission" date="2025-08" db="UniProtKB">
        <authorList>
            <consortium name="RefSeq"/>
        </authorList>
    </citation>
    <scope>IDENTIFICATION</scope>
</reference>
<feature type="domain" description="Gnk2-homologous" evidence="21">
    <location>
        <begin position="1"/>
        <end position="50"/>
    </location>
</feature>
<keyword evidence="10 17" id="KW-0547">Nucleotide-binding</keyword>
<evidence type="ECO:0000256" key="10">
    <source>
        <dbReference type="ARBA" id="ARBA00022741"/>
    </source>
</evidence>
<keyword evidence="7 19" id="KW-0812">Transmembrane</keyword>
<evidence type="ECO:0000256" key="9">
    <source>
        <dbReference type="ARBA" id="ARBA00022737"/>
    </source>
</evidence>
<comment type="subcellular location">
    <subcellularLocation>
        <location evidence="1">Cell membrane</location>
        <topology evidence="1">Single-pass type I membrane protein</topology>
    </subcellularLocation>
</comment>
<keyword evidence="22" id="KW-1185">Reference proteome</keyword>
<dbReference type="FunFam" id="1.10.510.10:FF:000240">
    <property type="entry name" value="Lectin-domain containing receptor kinase A4.3"/>
    <property type="match status" value="1"/>
</dbReference>
<keyword evidence="6" id="KW-0808">Transferase</keyword>
<keyword evidence="13 19" id="KW-1133">Transmembrane helix</keyword>
<dbReference type="GO" id="GO:0002229">
    <property type="term" value="P:defense response to oomycetes"/>
    <property type="evidence" value="ECO:0007669"/>
    <property type="project" value="UniProtKB-ARBA"/>
</dbReference>
<dbReference type="PROSITE" id="PS51473">
    <property type="entry name" value="GNK2"/>
    <property type="match status" value="2"/>
</dbReference>
<keyword evidence="12 17" id="KW-0067">ATP-binding</keyword>
<evidence type="ECO:0000256" key="1">
    <source>
        <dbReference type="ARBA" id="ARBA00004251"/>
    </source>
</evidence>
<evidence type="ECO:0000256" key="6">
    <source>
        <dbReference type="ARBA" id="ARBA00022679"/>
    </source>
</evidence>
<evidence type="ECO:0000256" key="17">
    <source>
        <dbReference type="PROSITE-ProRule" id="PRU10141"/>
    </source>
</evidence>
<evidence type="ECO:0000256" key="5">
    <source>
        <dbReference type="ARBA" id="ARBA00022527"/>
    </source>
</evidence>
<dbReference type="FunFam" id="3.30.200.20:FF:000142">
    <property type="entry name" value="Cysteine-rich receptor-like protein kinase 10"/>
    <property type="match status" value="1"/>
</dbReference>
<keyword evidence="5 18" id="KW-0723">Serine/threonine-protein kinase</keyword>
<evidence type="ECO:0000256" key="15">
    <source>
        <dbReference type="ARBA" id="ARBA00023170"/>
    </source>
</evidence>
<dbReference type="InterPro" id="IPR000719">
    <property type="entry name" value="Prot_kinase_dom"/>
</dbReference>
<evidence type="ECO:0000256" key="8">
    <source>
        <dbReference type="ARBA" id="ARBA00022729"/>
    </source>
</evidence>
<dbReference type="InterPro" id="IPR002902">
    <property type="entry name" value="GNK2"/>
</dbReference>
<evidence type="ECO:0000313" key="23">
    <source>
        <dbReference type="RefSeq" id="XP_039139908.1"/>
    </source>
</evidence>
<dbReference type="SUPFAM" id="SSF56112">
    <property type="entry name" value="Protein kinase-like (PK-like)"/>
    <property type="match status" value="1"/>
</dbReference>
<evidence type="ECO:0000256" key="4">
    <source>
        <dbReference type="ARBA" id="ARBA00022475"/>
    </source>
</evidence>
<keyword evidence="8" id="KW-0732">Signal</keyword>
<dbReference type="PROSITE" id="PS50011">
    <property type="entry name" value="PROTEIN_KINASE_DOM"/>
    <property type="match status" value="1"/>
</dbReference>
<dbReference type="Pfam" id="PF01657">
    <property type="entry name" value="Stress-antifung"/>
    <property type="match status" value="2"/>
</dbReference>
<dbReference type="AlphaFoldDB" id="A0AB40CP27"/>
<dbReference type="GeneID" id="120277220"/>
<evidence type="ECO:0000256" key="16">
    <source>
        <dbReference type="ARBA" id="ARBA00023180"/>
    </source>
</evidence>
<evidence type="ECO:0000256" key="12">
    <source>
        <dbReference type="ARBA" id="ARBA00022840"/>
    </source>
</evidence>
<dbReference type="CDD" id="cd23509">
    <property type="entry name" value="Gnk2-like"/>
    <property type="match status" value="2"/>
</dbReference>
<keyword evidence="16" id="KW-0325">Glycoprotein</keyword>
<comment type="similarity">
    <text evidence="3">In the C-terminal section; belongs to the protein kinase superfamily. Ser/Thr protein kinase family.</text>
</comment>
<dbReference type="PANTHER" id="PTHR27002:SF1040">
    <property type="entry name" value="OS07G0538400 PROTEIN"/>
    <property type="match status" value="1"/>
</dbReference>
<keyword evidence="11" id="KW-0418">Kinase</keyword>
<dbReference type="PANTHER" id="PTHR27002">
    <property type="entry name" value="RECEPTOR-LIKE SERINE/THREONINE-PROTEIN KINASE SD1-8"/>
    <property type="match status" value="1"/>
</dbReference>
<dbReference type="Gene3D" id="3.30.430.20">
    <property type="entry name" value="Gnk2 domain, C-X8-C-X2-C motif"/>
    <property type="match status" value="2"/>
</dbReference>
<dbReference type="GO" id="GO:0004674">
    <property type="term" value="F:protein serine/threonine kinase activity"/>
    <property type="evidence" value="ECO:0007669"/>
    <property type="project" value="UniProtKB-KW"/>
</dbReference>
<dbReference type="Gene3D" id="3.30.200.20">
    <property type="entry name" value="Phosphorylase Kinase, domain 1"/>
    <property type="match status" value="1"/>
</dbReference>
<keyword evidence="14 19" id="KW-0472">Membrane</keyword>
<feature type="transmembrane region" description="Helical" evidence="19">
    <location>
        <begin position="203"/>
        <end position="228"/>
    </location>
</feature>
<comment type="similarity">
    <text evidence="18">Belongs to the protein kinase superfamily.</text>
</comment>
<dbReference type="GO" id="GO:0005886">
    <property type="term" value="C:plasma membrane"/>
    <property type="evidence" value="ECO:0007669"/>
    <property type="project" value="UniProtKB-SubCell"/>
</dbReference>
<evidence type="ECO:0000259" key="20">
    <source>
        <dbReference type="PROSITE" id="PS50011"/>
    </source>
</evidence>